<dbReference type="EMBL" id="AP017928">
    <property type="protein sequence ID" value="BBA34967.1"/>
    <property type="molecule type" value="Genomic_DNA"/>
</dbReference>
<keyword evidence="10" id="KW-1185">Reference proteome</keyword>
<protein>
    <submittedName>
        <fullName evidence="9">ABC-type sugar transport system, permease component</fullName>
    </submittedName>
</protein>
<evidence type="ECO:0000256" key="4">
    <source>
        <dbReference type="ARBA" id="ARBA00022692"/>
    </source>
</evidence>
<dbReference type="Pfam" id="PF00528">
    <property type="entry name" value="BPD_transp_1"/>
    <property type="match status" value="1"/>
</dbReference>
<dbReference type="InterPro" id="IPR000515">
    <property type="entry name" value="MetI-like"/>
</dbReference>
<feature type="transmembrane region" description="Helical" evidence="7">
    <location>
        <begin position="243"/>
        <end position="264"/>
    </location>
</feature>
<dbReference type="GO" id="GO:0055085">
    <property type="term" value="P:transmembrane transport"/>
    <property type="evidence" value="ECO:0007669"/>
    <property type="project" value="InterPro"/>
</dbReference>
<evidence type="ECO:0000313" key="9">
    <source>
        <dbReference type="EMBL" id="BBA34967.1"/>
    </source>
</evidence>
<dbReference type="InterPro" id="IPR035906">
    <property type="entry name" value="MetI-like_sf"/>
</dbReference>
<keyword evidence="2 7" id="KW-0813">Transport</keyword>
<evidence type="ECO:0000256" key="5">
    <source>
        <dbReference type="ARBA" id="ARBA00022989"/>
    </source>
</evidence>
<keyword evidence="9" id="KW-0762">Sugar transport</keyword>
<evidence type="ECO:0000256" key="6">
    <source>
        <dbReference type="ARBA" id="ARBA00023136"/>
    </source>
</evidence>
<evidence type="ECO:0000256" key="3">
    <source>
        <dbReference type="ARBA" id="ARBA00022475"/>
    </source>
</evidence>
<evidence type="ECO:0000256" key="1">
    <source>
        <dbReference type="ARBA" id="ARBA00004651"/>
    </source>
</evidence>
<name>A0A250KTM5_9GAMM</name>
<dbReference type="Gene3D" id="1.10.3720.10">
    <property type="entry name" value="MetI-like"/>
    <property type="match status" value="1"/>
</dbReference>
<dbReference type="GO" id="GO:0005886">
    <property type="term" value="C:plasma membrane"/>
    <property type="evidence" value="ECO:0007669"/>
    <property type="project" value="UniProtKB-SubCell"/>
</dbReference>
<feature type="transmembrane region" description="Helical" evidence="7">
    <location>
        <begin position="110"/>
        <end position="131"/>
    </location>
</feature>
<evidence type="ECO:0000259" key="8">
    <source>
        <dbReference type="PROSITE" id="PS50928"/>
    </source>
</evidence>
<dbReference type="PROSITE" id="PS50928">
    <property type="entry name" value="ABC_TM1"/>
    <property type="match status" value="1"/>
</dbReference>
<proteinExistence type="inferred from homology"/>
<evidence type="ECO:0000256" key="7">
    <source>
        <dbReference type="RuleBase" id="RU363032"/>
    </source>
</evidence>
<evidence type="ECO:0000256" key="2">
    <source>
        <dbReference type="ARBA" id="ARBA00022448"/>
    </source>
</evidence>
<keyword evidence="6 7" id="KW-0472">Membrane</keyword>
<feature type="transmembrane region" description="Helical" evidence="7">
    <location>
        <begin position="185"/>
        <end position="206"/>
    </location>
</feature>
<dbReference type="OrthoDB" id="9815445at2"/>
<keyword evidence="5 7" id="KW-1133">Transmembrane helix</keyword>
<dbReference type="AlphaFoldDB" id="A0A250KTM5"/>
<evidence type="ECO:0000313" key="10">
    <source>
        <dbReference type="Proteomes" id="UP000266313"/>
    </source>
</evidence>
<dbReference type="KEGG" id="mmai:sS8_3024"/>
<dbReference type="CDD" id="cd06261">
    <property type="entry name" value="TM_PBP2"/>
    <property type="match status" value="1"/>
</dbReference>
<dbReference type="SUPFAM" id="SSF161098">
    <property type="entry name" value="MetI-like"/>
    <property type="match status" value="1"/>
</dbReference>
<comment type="similarity">
    <text evidence="7">Belongs to the binding-protein-dependent transport system permease family.</text>
</comment>
<dbReference type="RefSeq" id="WP_119630253.1">
    <property type="nucleotide sequence ID" value="NZ_AP017928.1"/>
</dbReference>
<sequence>MTRGGAVRSLIRRFAVLALLLAATAVFALPFLWSLSISFQLPGDVFGWPIEFIPAPFTLDNYRRLWTEIPFGRWLLNSAAVAVAVTLANLFFDALAGYAFARLRFPGRNLLFVLLLATLMVPAHVTLVPKFMLLNALDLVNTYTALIAPATVQVVGIFLMKQFFESIPGQLEEAARIDGCNRFQVFWRVVLPASRPALAALAIYTFQGNWNEFLWPLVATTSSDRFTLPVGLAMFRYEFRVEWTLLMAGAVLFALPTLIIFLVFQRLFVQGIATSGLKE</sequence>
<dbReference type="PANTHER" id="PTHR43744">
    <property type="entry name" value="ABC TRANSPORTER PERMEASE PROTEIN MG189-RELATED-RELATED"/>
    <property type="match status" value="1"/>
</dbReference>
<feature type="transmembrane region" description="Helical" evidence="7">
    <location>
        <begin position="71"/>
        <end position="98"/>
    </location>
</feature>
<accession>A0A250KTM5</accession>
<gene>
    <name evidence="9" type="ORF">sS8_3024</name>
</gene>
<dbReference type="Proteomes" id="UP000266313">
    <property type="component" value="Chromosome"/>
</dbReference>
<organism evidence="9 10">
    <name type="scientific">Methylocaldum marinum</name>
    <dbReference type="NCBI Taxonomy" id="1432792"/>
    <lineage>
        <taxon>Bacteria</taxon>
        <taxon>Pseudomonadati</taxon>
        <taxon>Pseudomonadota</taxon>
        <taxon>Gammaproteobacteria</taxon>
        <taxon>Methylococcales</taxon>
        <taxon>Methylococcaceae</taxon>
        <taxon>Methylocaldum</taxon>
    </lineage>
</organism>
<dbReference type="PANTHER" id="PTHR43744:SF12">
    <property type="entry name" value="ABC TRANSPORTER PERMEASE PROTEIN MG189-RELATED"/>
    <property type="match status" value="1"/>
</dbReference>
<feature type="transmembrane region" description="Helical" evidence="7">
    <location>
        <begin position="143"/>
        <end position="164"/>
    </location>
</feature>
<feature type="domain" description="ABC transmembrane type-1" evidence="8">
    <location>
        <begin position="75"/>
        <end position="264"/>
    </location>
</feature>
<comment type="subcellular location">
    <subcellularLocation>
        <location evidence="1 7">Cell membrane</location>
        <topology evidence="1 7">Multi-pass membrane protein</topology>
    </subcellularLocation>
</comment>
<keyword evidence="4 7" id="KW-0812">Transmembrane</keyword>
<keyword evidence="3" id="KW-1003">Cell membrane</keyword>
<reference evidence="9 10" key="1">
    <citation type="submission" date="2016-12" db="EMBL/GenBank/DDBJ databases">
        <title>Genome sequencing of Methylocaldum marinum.</title>
        <authorList>
            <person name="Takeuchi M."/>
            <person name="Kamagata Y."/>
            <person name="Hiraoka S."/>
            <person name="Oshima K."/>
            <person name="Hattori M."/>
            <person name="Iwasaki W."/>
        </authorList>
    </citation>
    <scope>NUCLEOTIDE SEQUENCE [LARGE SCALE GENOMIC DNA]</scope>
    <source>
        <strain evidence="9 10">S8</strain>
    </source>
</reference>